<dbReference type="InterPro" id="IPR036396">
    <property type="entry name" value="Cyt_P450_sf"/>
</dbReference>
<organism evidence="5 6">
    <name type="scientific">Durusdinium trenchii</name>
    <dbReference type="NCBI Taxonomy" id="1381693"/>
    <lineage>
        <taxon>Eukaryota</taxon>
        <taxon>Sar</taxon>
        <taxon>Alveolata</taxon>
        <taxon>Dinophyceae</taxon>
        <taxon>Suessiales</taxon>
        <taxon>Symbiodiniaceae</taxon>
        <taxon>Durusdinium</taxon>
    </lineage>
</organism>
<dbReference type="Proteomes" id="UP001642484">
    <property type="component" value="Unassembled WGS sequence"/>
</dbReference>
<evidence type="ECO:0000313" key="6">
    <source>
        <dbReference type="Proteomes" id="UP001642484"/>
    </source>
</evidence>
<dbReference type="EMBL" id="CAXAMN010026395">
    <property type="protein sequence ID" value="CAK9102670.1"/>
    <property type="molecule type" value="Genomic_DNA"/>
</dbReference>
<comment type="similarity">
    <text evidence="1">Belongs to the cytochrome P450 family.</text>
</comment>
<protein>
    <recommendedName>
        <fullName evidence="7">Cytochrome P450</fullName>
    </recommendedName>
</protein>
<dbReference type="InterPro" id="IPR001128">
    <property type="entry name" value="Cyt_P450"/>
</dbReference>
<sequence>MTIYDAGHGSFSGRNQQSFQDAESLSKVLSEEDFEPLQDLMYHDHRINSDEDRNDLPEEIAFNPDDIPHLKAVHLALVGDLAHGRTAHSKVRVDLVAPEIFGYPVEYTDRMREAGFEVRCFGSVEDGSADRASWERCAVRSDVVRIRYFYKPQFSKCGARTPASLRFGPERSHGLVAYGVFGALQVLTRLYWGWRTSSRMRQMLKDMPATNGKGHDQPAGWIVDNVANLERHHDWRREICEGVPIAKQLGFSWFPGPYLLLINDPAIVRHILKDEFNKYSKSDTTVDPFFFYLKEFLGDGIFIVKHGVGAEDSGKDWNQMRKVSSQIFSRKNFNTKMQEVFVSKSEQLRKFLQKQGDKPVDIQACFFNFTFDSIMDIFFGEQSNTAEGVPNVYGKAFDRANVCTRIHANSSLAAFFMCSAFLPWPFGGAHGGLARALWDWCSPLYRELKRCCKILDSESNRLVRKAQEDPNLADRRDLLALFLQGGFTPEFTKQMVFHLIIAGRDTTAGLLSFMAYELARNPEVQEKLHQEIMQKLPPQSSLDWKSLSATDMPYLNGVIYETLRLWPPVPLDPKMAFEDDVVPGGFTIPKWSTIAYVPYAMGRDATRYPEPLAFRPERWIPFTPPAHHEFPVFQAGPRICLGMDMALFEAKTITVELLRFLRFEMVEGQKVSYGDKITLETWHDVRYIGTGRGPA</sequence>
<dbReference type="PRINTS" id="PR00385">
    <property type="entry name" value="P450"/>
</dbReference>
<proteinExistence type="inferred from homology"/>
<evidence type="ECO:0000256" key="1">
    <source>
        <dbReference type="ARBA" id="ARBA00010617"/>
    </source>
</evidence>
<evidence type="ECO:0008006" key="7">
    <source>
        <dbReference type="Google" id="ProtNLM"/>
    </source>
</evidence>
<keyword evidence="4" id="KW-0408">Iron</keyword>
<dbReference type="PANTHER" id="PTHR24296">
    <property type="entry name" value="CYTOCHROME P450"/>
    <property type="match status" value="1"/>
</dbReference>
<dbReference type="Gene3D" id="1.10.630.10">
    <property type="entry name" value="Cytochrome P450"/>
    <property type="match status" value="1"/>
</dbReference>
<reference evidence="5 6" key="1">
    <citation type="submission" date="2024-02" db="EMBL/GenBank/DDBJ databases">
        <authorList>
            <person name="Chen Y."/>
            <person name="Shah S."/>
            <person name="Dougan E. K."/>
            <person name="Thang M."/>
            <person name="Chan C."/>
        </authorList>
    </citation>
    <scope>NUCLEOTIDE SEQUENCE [LARGE SCALE GENOMIC DNA]</scope>
</reference>
<comment type="caution">
    <text evidence="5">The sequence shown here is derived from an EMBL/GenBank/DDBJ whole genome shotgun (WGS) entry which is preliminary data.</text>
</comment>
<name>A0ABP0RT97_9DINO</name>
<keyword evidence="3" id="KW-0560">Oxidoreductase</keyword>
<dbReference type="SUPFAM" id="SSF48264">
    <property type="entry name" value="Cytochrome P450"/>
    <property type="match status" value="1"/>
</dbReference>
<dbReference type="InterPro" id="IPR002401">
    <property type="entry name" value="Cyt_P450_E_grp-I"/>
</dbReference>
<keyword evidence="2" id="KW-0479">Metal-binding</keyword>
<accession>A0ABP0RT97</accession>
<dbReference type="Pfam" id="PF00067">
    <property type="entry name" value="p450"/>
    <property type="match status" value="1"/>
</dbReference>
<keyword evidence="6" id="KW-1185">Reference proteome</keyword>
<evidence type="ECO:0000256" key="2">
    <source>
        <dbReference type="ARBA" id="ARBA00022723"/>
    </source>
</evidence>
<evidence type="ECO:0000313" key="5">
    <source>
        <dbReference type="EMBL" id="CAK9102670.1"/>
    </source>
</evidence>
<evidence type="ECO:0000256" key="4">
    <source>
        <dbReference type="ARBA" id="ARBA00023004"/>
    </source>
</evidence>
<evidence type="ECO:0000256" key="3">
    <source>
        <dbReference type="ARBA" id="ARBA00023002"/>
    </source>
</evidence>
<dbReference type="PRINTS" id="PR00463">
    <property type="entry name" value="EP450I"/>
</dbReference>
<gene>
    <name evidence="5" type="ORF">CCMP2556_LOCUS48289</name>
</gene>